<dbReference type="Proteomes" id="UP000307790">
    <property type="component" value="Unassembled WGS sequence"/>
</dbReference>
<dbReference type="OrthoDB" id="9805159at2"/>
<evidence type="ECO:0000313" key="3">
    <source>
        <dbReference type="Proteomes" id="UP000307790"/>
    </source>
</evidence>
<dbReference type="RefSeq" id="WP_138321011.1">
    <property type="nucleotide sequence ID" value="NZ_VCBC01000016.1"/>
</dbReference>
<gene>
    <name evidence="2" type="ORF">FE810_14735</name>
</gene>
<accession>A0A5R9INA8</accession>
<dbReference type="Gene3D" id="3.20.20.80">
    <property type="entry name" value="Glycosidases"/>
    <property type="match status" value="1"/>
</dbReference>
<dbReference type="AlphaFoldDB" id="A0A5R9INA8"/>
<keyword evidence="2" id="KW-0456">Lyase</keyword>
<keyword evidence="3" id="KW-1185">Reference proteome</keyword>
<evidence type="ECO:0000313" key="2">
    <source>
        <dbReference type="EMBL" id="TLU61489.1"/>
    </source>
</evidence>
<dbReference type="PANTHER" id="PTHR47786:SF2">
    <property type="entry name" value="GLYCOSYL HYDROLASE FAMILY 13 CATALYTIC DOMAIN-CONTAINING PROTEIN"/>
    <property type="match status" value="1"/>
</dbReference>
<dbReference type="CDD" id="cd11313">
    <property type="entry name" value="AmyAc_arch_bac_AmyA"/>
    <property type="match status" value="1"/>
</dbReference>
<comment type="caution">
    <text evidence="2">The sequence shown here is derived from an EMBL/GenBank/DDBJ whole genome shotgun (WGS) entry which is preliminary data.</text>
</comment>
<dbReference type="Pfam" id="PF00128">
    <property type="entry name" value="Alpha-amylase"/>
    <property type="match status" value="2"/>
</dbReference>
<dbReference type="SUPFAM" id="SSF51445">
    <property type="entry name" value="(Trans)glycosidases"/>
    <property type="match status" value="1"/>
</dbReference>
<dbReference type="GO" id="GO:0016829">
    <property type="term" value="F:lyase activity"/>
    <property type="evidence" value="ECO:0007669"/>
    <property type="project" value="UniProtKB-KW"/>
</dbReference>
<evidence type="ECO:0000259" key="1">
    <source>
        <dbReference type="SMART" id="SM00642"/>
    </source>
</evidence>
<dbReference type="InterPro" id="IPR006047">
    <property type="entry name" value="GH13_cat_dom"/>
</dbReference>
<name>A0A5R9INA8_9GAMM</name>
<sequence length="444" mass="51422">MSQNSFNHSPLPSYVQLEHPSWSIDAAIYEVNIRQYTSEGTFRAFSKHLPRLKQLGVKILWLMPIHPIGLTKRKGSLGSPYAIADHFAINPEFGTEQAFKDLVDEIHQLGMYVIIDWVANHSAWDNPLTLSHPHWYKKTKTGEFCSTTWFDWDDIIEFDFHQTGLRNYMVSAMQHYLDDYDIDGFRCDVAGFVPLEFWLNARNQLDPEHQLFWLAEWEERDLHQRAFNMSYAWGLNDLLEDIAQGKRNAENLCGYFAKHNNAFPNNAIRMNFLDNHDKNAWDGSVSERFGAAEETLLALTLLMDGMPLIYSGQEVANEQSLAFFDHDPIIWPDVIERHPRHCWLQRLLQLKSTNPALQNGRTGGTMDEIPHSKRQQVIAFYRQNKRHTVVFIANLSPESVQIKLQTSMIGLPPLKPFITAHNDTNPLPSVMDFQGWEYQVYISD</sequence>
<reference evidence="2 3" key="1">
    <citation type="submission" date="2019-05" db="EMBL/GenBank/DDBJ databases">
        <title>Genome sequences of Thalassotalea litorea 1K03283.</title>
        <authorList>
            <person name="Zhang D."/>
        </authorList>
    </citation>
    <scope>NUCLEOTIDE SEQUENCE [LARGE SCALE GENOMIC DNA]</scope>
    <source>
        <strain evidence="2 3">MCCC 1K03283</strain>
    </source>
</reference>
<dbReference type="PANTHER" id="PTHR47786">
    <property type="entry name" value="ALPHA-1,4-GLUCAN:MALTOSE-1-PHOSPHATE MALTOSYLTRANSFERASE"/>
    <property type="match status" value="1"/>
</dbReference>
<dbReference type="GO" id="GO:0005975">
    <property type="term" value="P:carbohydrate metabolic process"/>
    <property type="evidence" value="ECO:0007669"/>
    <property type="project" value="InterPro"/>
</dbReference>
<protein>
    <submittedName>
        <fullName evidence="2">Alpha-amlyase</fullName>
    </submittedName>
</protein>
<dbReference type="InterPro" id="IPR017853">
    <property type="entry name" value="GH"/>
</dbReference>
<organism evidence="2 3">
    <name type="scientific">Thalassotalea litorea</name>
    <dbReference type="NCBI Taxonomy" id="2020715"/>
    <lineage>
        <taxon>Bacteria</taxon>
        <taxon>Pseudomonadati</taxon>
        <taxon>Pseudomonadota</taxon>
        <taxon>Gammaproteobacteria</taxon>
        <taxon>Alteromonadales</taxon>
        <taxon>Colwelliaceae</taxon>
        <taxon>Thalassotalea</taxon>
    </lineage>
</organism>
<feature type="domain" description="Glycosyl hydrolase family 13 catalytic" evidence="1">
    <location>
        <begin position="39"/>
        <end position="351"/>
    </location>
</feature>
<dbReference type="SMART" id="SM00642">
    <property type="entry name" value="Aamy"/>
    <property type="match status" value="1"/>
</dbReference>
<dbReference type="EMBL" id="VCBC01000016">
    <property type="protein sequence ID" value="TLU61489.1"/>
    <property type="molecule type" value="Genomic_DNA"/>
</dbReference>
<proteinExistence type="predicted"/>